<keyword evidence="2" id="KW-1185">Reference proteome</keyword>
<evidence type="ECO:0000313" key="1">
    <source>
        <dbReference type="EMBL" id="MCI52456.1"/>
    </source>
</evidence>
<dbReference type="AlphaFoldDB" id="A0A392SX49"/>
<dbReference type="EMBL" id="LXQA010447557">
    <property type="protein sequence ID" value="MCI52456.1"/>
    <property type="molecule type" value="Genomic_DNA"/>
</dbReference>
<protein>
    <submittedName>
        <fullName evidence="1">Uncharacterized protein</fullName>
    </submittedName>
</protein>
<dbReference type="Proteomes" id="UP000265520">
    <property type="component" value="Unassembled WGS sequence"/>
</dbReference>
<evidence type="ECO:0000313" key="2">
    <source>
        <dbReference type="Proteomes" id="UP000265520"/>
    </source>
</evidence>
<accession>A0A392SX49</accession>
<proteinExistence type="predicted"/>
<name>A0A392SX49_9FABA</name>
<organism evidence="1 2">
    <name type="scientific">Trifolium medium</name>
    <dbReference type="NCBI Taxonomy" id="97028"/>
    <lineage>
        <taxon>Eukaryota</taxon>
        <taxon>Viridiplantae</taxon>
        <taxon>Streptophyta</taxon>
        <taxon>Embryophyta</taxon>
        <taxon>Tracheophyta</taxon>
        <taxon>Spermatophyta</taxon>
        <taxon>Magnoliopsida</taxon>
        <taxon>eudicotyledons</taxon>
        <taxon>Gunneridae</taxon>
        <taxon>Pentapetalae</taxon>
        <taxon>rosids</taxon>
        <taxon>fabids</taxon>
        <taxon>Fabales</taxon>
        <taxon>Fabaceae</taxon>
        <taxon>Papilionoideae</taxon>
        <taxon>50 kb inversion clade</taxon>
        <taxon>NPAAA clade</taxon>
        <taxon>Hologalegina</taxon>
        <taxon>IRL clade</taxon>
        <taxon>Trifolieae</taxon>
        <taxon>Trifolium</taxon>
    </lineage>
</organism>
<comment type="caution">
    <text evidence="1">The sequence shown here is derived from an EMBL/GenBank/DDBJ whole genome shotgun (WGS) entry which is preliminary data.</text>
</comment>
<sequence>MEMREEANLIGVSLNSFHFVIAIAHRCCAVTVGSYCPANSC</sequence>
<reference evidence="1 2" key="1">
    <citation type="journal article" date="2018" name="Front. Plant Sci.">
        <title>Red Clover (Trifolium pratense) and Zigzag Clover (T. medium) - A Picture of Genomic Similarities and Differences.</title>
        <authorList>
            <person name="Dluhosova J."/>
            <person name="Istvanek J."/>
            <person name="Nedelnik J."/>
            <person name="Repkova J."/>
        </authorList>
    </citation>
    <scope>NUCLEOTIDE SEQUENCE [LARGE SCALE GENOMIC DNA]</scope>
    <source>
        <strain evidence="2">cv. 10/8</strain>
        <tissue evidence="1">Leaf</tissue>
    </source>
</reference>
<feature type="non-terminal residue" evidence="1">
    <location>
        <position position="41"/>
    </location>
</feature>